<dbReference type="Gene3D" id="3.40.50.300">
    <property type="entry name" value="P-loop containing nucleotide triphosphate hydrolases"/>
    <property type="match status" value="1"/>
</dbReference>
<keyword evidence="9 11" id="KW-1133">Transmembrane helix</keyword>
<dbReference type="GO" id="GO:0043190">
    <property type="term" value="C:ATP-binding cassette (ABC) transporter complex"/>
    <property type="evidence" value="ECO:0007669"/>
    <property type="project" value="TreeGrafter"/>
</dbReference>
<keyword evidence="14" id="KW-1185">Reference proteome</keyword>
<dbReference type="Proteomes" id="UP000249260">
    <property type="component" value="Unassembled WGS sequence"/>
</dbReference>
<keyword evidence="10 11" id="KW-0472">Membrane</keyword>
<keyword evidence="4" id="KW-1003">Cell membrane</keyword>
<evidence type="ECO:0000256" key="2">
    <source>
        <dbReference type="ARBA" id="ARBA00005417"/>
    </source>
</evidence>
<dbReference type="CDD" id="cd16914">
    <property type="entry name" value="EcfT"/>
    <property type="match status" value="1"/>
</dbReference>
<evidence type="ECO:0000256" key="3">
    <source>
        <dbReference type="ARBA" id="ARBA00022448"/>
    </source>
</evidence>
<sequence length="569" mass="63057">MGSRASRHSGGAGMTLVIEGLKMTRARADKGMSNTHTGALRLEAGTITVLLGANGVGKTRFMETIAGLRDPDGLAISYGTEPLWIRKNSRLRSNMLLRNEKAMLAYSYSCQSPEEQLFARSVHDELQYVLRPYQLDHAVSELRCREVLAAVGWDESWLDRDPYLMSGGERRRTALASMFAAPAAWLLLDEPTAGLDAAGHERLGIRLKRSAAEGKGVLLISHESDWALQLADHVLIMHMNGSVQLANREELLANPGLLEEAGMEIPAWLRVAHRMMCIGVPPEQIWRPADSAAHAAVAIHRDAESKLLRKRQDRRIPFAKRDSEKPLSPLSNFDPRAVWLAYILFSAAILIQSTWTGLGAMALLVALSIHLGKIPLRRWRGAIMALTAFTISVALLAGLGPQEDGGYWSTDAALASLQSLLRPLLAMLLGFGLPLAVTPLRLRRSLEQLFAVFGRLPQWGTKLILTVTLLLRFIPVLLSEWERFARIGMARGKRIRRTPGGAFKRLQETSIPFMLALFRLGEQVSDALESRGVSMERQPTLLITERWKGRDSLLAAASAAILLIFWLWQ</sequence>
<dbReference type="OrthoDB" id="2035889at2"/>
<feature type="transmembrane region" description="Helical" evidence="11">
    <location>
        <begin position="339"/>
        <end position="369"/>
    </location>
</feature>
<evidence type="ECO:0000313" key="14">
    <source>
        <dbReference type="Proteomes" id="UP000249260"/>
    </source>
</evidence>
<evidence type="ECO:0000256" key="1">
    <source>
        <dbReference type="ARBA" id="ARBA00004141"/>
    </source>
</evidence>
<dbReference type="EMBL" id="QLUW01000001">
    <property type="protein sequence ID" value="RAP78327.1"/>
    <property type="molecule type" value="Genomic_DNA"/>
</dbReference>
<dbReference type="InterPro" id="IPR003439">
    <property type="entry name" value="ABC_transporter-like_ATP-bd"/>
</dbReference>
<dbReference type="Pfam" id="PF00005">
    <property type="entry name" value="ABC_tran"/>
    <property type="match status" value="1"/>
</dbReference>
<dbReference type="Pfam" id="PF02361">
    <property type="entry name" value="CbiQ"/>
    <property type="match status" value="1"/>
</dbReference>
<feature type="transmembrane region" description="Helical" evidence="11">
    <location>
        <begin position="420"/>
        <end position="438"/>
    </location>
</feature>
<comment type="caution">
    <text evidence="13">The sequence shown here is derived from an EMBL/GenBank/DDBJ whole genome shotgun (WGS) entry which is preliminary data.</text>
</comment>
<organism evidence="13 14">
    <name type="scientific">Paenibacillus montanisoli</name>
    <dbReference type="NCBI Taxonomy" id="2081970"/>
    <lineage>
        <taxon>Bacteria</taxon>
        <taxon>Bacillati</taxon>
        <taxon>Bacillota</taxon>
        <taxon>Bacilli</taxon>
        <taxon>Bacillales</taxon>
        <taxon>Paenibacillaceae</taxon>
        <taxon>Paenibacillus</taxon>
    </lineage>
</organism>
<evidence type="ECO:0000256" key="11">
    <source>
        <dbReference type="SAM" id="Phobius"/>
    </source>
</evidence>
<comment type="subcellular location">
    <subcellularLocation>
        <location evidence="1">Membrane</location>
        <topology evidence="1">Multi-pass membrane protein</topology>
    </subcellularLocation>
</comment>
<dbReference type="InterPro" id="IPR003593">
    <property type="entry name" value="AAA+_ATPase"/>
</dbReference>
<evidence type="ECO:0000313" key="13">
    <source>
        <dbReference type="EMBL" id="RAP78327.1"/>
    </source>
</evidence>
<dbReference type="GO" id="GO:0005524">
    <property type="term" value="F:ATP binding"/>
    <property type="evidence" value="ECO:0007669"/>
    <property type="project" value="UniProtKB-KW"/>
</dbReference>
<evidence type="ECO:0000256" key="4">
    <source>
        <dbReference type="ARBA" id="ARBA00022475"/>
    </source>
</evidence>
<dbReference type="InterPro" id="IPR050095">
    <property type="entry name" value="ECF_ABC_transporter_ATP-bd"/>
</dbReference>
<dbReference type="InterPro" id="IPR003339">
    <property type="entry name" value="ABC/ECF_trnsptr_transmembrane"/>
</dbReference>
<dbReference type="PANTHER" id="PTHR43553">
    <property type="entry name" value="HEAVY METAL TRANSPORTER"/>
    <property type="match status" value="1"/>
</dbReference>
<feature type="domain" description="ABC transporter" evidence="12">
    <location>
        <begin position="18"/>
        <end position="264"/>
    </location>
</feature>
<dbReference type="InterPro" id="IPR015856">
    <property type="entry name" value="ABC_transpr_CbiO/EcfA_su"/>
</dbReference>
<keyword evidence="3" id="KW-0813">Transport</keyword>
<dbReference type="SMART" id="SM00382">
    <property type="entry name" value="AAA"/>
    <property type="match status" value="1"/>
</dbReference>
<evidence type="ECO:0000256" key="7">
    <source>
        <dbReference type="ARBA" id="ARBA00022840"/>
    </source>
</evidence>
<comment type="similarity">
    <text evidence="2">Belongs to the ABC transporter superfamily.</text>
</comment>
<keyword evidence="6" id="KW-0547">Nucleotide-binding</keyword>
<evidence type="ECO:0000256" key="8">
    <source>
        <dbReference type="ARBA" id="ARBA00022967"/>
    </source>
</evidence>
<evidence type="ECO:0000256" key="9">
    <source>
        <dbReference type="ARBA" id="ARBA00022989"/>
    </source>
</evidence>
<accession>A0A328U6I9</accession>
<protein>
    <recommendedName>
        <fullName evidence="12">ABC transporter domain-containing protein</fullName>
    </recommendedName>
</protein>
<dbReference type="InterPro" id="IPR027417">
    <property type="entry name" value="P-loop_NTPase"/>
</dbReference>
<evidence type="ECO:0000256" key="10">
    <source>
        <dbReference type="ARBA" id="ARBA00023136"/>
    </source>
</evidence>
<feature type="transmembrane region" description="Helical" evidence="11">
    <location>
        <begin position="381"/>
        <end position="400"/>
    </location>
</feature>
<evidence type="ECO:0000256" key="6">
    <source>
        <dbReference type="ARBA" id="ARBA00022741"/>
    </source>
</evidence>
<feature type="transmembrane region" description="Helical" evidence="11">
    <location>
        <begin position="552"/>
        <end position="568"/>
    </location>
</feature>
<proteinExistence type="inferred from homology"/>
<reference evidence="13 14" key="1">
    <citation type="submission" date="2018-06" db="EMBL/GenBank/DDBJ databases">
        <title>Paenibacillus montanisoli sp. nov., isolated from mountain area soil.</title>
        <authorList>
            <person name="Wu M."/>
        </authorList>
    </citation>
    <scope>NUCLEOTIDE SEQUENCE [LARGE SCALE GENOMIC DNA]</scope>
    <source>
        <strain evidence="13 14">RA17</strain>
    </source>
</reference>
<dbReference type="AlphaFoldDB" id="A0A328U6I9"/>
<dbReference type="PROSITE" id="PS50893">
    <property type="entry name" value="ABC_TRANSPORTER_2"/>
    <property type="match status" value="1"/>
</dbReference>
<dbReference type="CDD" id="cd03225">
    <property type="entry name" value="ABC_cobalt_CbiO_domain1"/>
    <property type="match status" value="1"/>
</dbReference>
<evidence type="ECO:0000256" key="5">
    <source>
        <dbReference type="ARBA" id="ARBA00022692"/>
    </source>
</evidence>
<name>A0A328U6I9_9BACL</name>
<keyword evidence="5 11" id="KW-0812">Transmembrane</keyword>
<dbReference type="GO" id="GO:0016887">
    <property type="term" value="F:ATP hydrolysis activity"/>
    <property type="evidence" value="ECO:0007669"/>
    <property type="project" value="InterPro"/>
</dbReference>
<evidence type="ECO:0000259" key="12">
    <source>
        <dbReference type="PROSITE" id="PS50893"/>
    </source>
</evidence>
<keyword evidence="8" id="KW-1278">Translocase</keyword>
<keyword evidence="7" id="KW-0067">ATP-binding</keyword>
<dbReference type="GO" id="GO:0042626">
    <property type="term" value="F:ATPase-coupled transmembrane transporter activity"/>
    <property type="evidence" value="ECO:0007669"/>
    <property type="project" value="TreeGrafter"/>
</dbReference>
<gene>
    <name evidence="13" type="ORF">DL346_07840</name>
</gene>
<dbReference type="SUPFAM" id="SSF52540">
    <property type="entry name" value="P-loop containing nucleoside triphosphate hydrolases"/>
    <property type="match status" value="1"/>
</dbReference>